<protein>
    <recommendedName>
        <fullName evidence="4">YD repeat-containing protein</fullName>
    </recommendedName>
</protein>
<organism evidence="2 3">
    <name type="scientific">Marinactinospora rubrisoli</name>
    <dbReference type="NCBI Taxonomy" id="2715399"/>
    <lineage>
        <taxon>Bacteria</taxon>
        <taxon>Bacillati</taxon>
        <taxon>Actinomycetota</taxon>
        <taxon>Actinomycetes</taxon>
        <taxon>Streptosporangiales</taxon>
        <taxon>Nocardiopsidaceae</taxon>
        <taxon>Marinactinospora</taxon>
    </lineage>
</organism>
<dbReference type="EMBL" id="JBHTBH010000020">
    <property type="protein sequence ID" value="MFC7331401.1"/>
    <property type="molecule type" value="Genomic_DNA"/>
</dbReference>
<feature type="region of interest" description="Disordered" evidence="1">
    <location>
        <begin position="1"/>
        <end position="25"/>
    </location>
</feature>
<evidence type="ECO:0000256" key="1">
    <source>
        <dbReference type="SAM" id="MobiDB-lite"/>
    </source>
</evidence>
<evidence type="ECO:0008006" key="4">
    <source>
        <dbReference type="Google" id="ProtNLM"/>
    </source>
</evidence>
<evidence type="ECO:0000313" key="2">
    <source>
        <dbReference type="EMBL" id="MFC7331401.1"/>
    </source>
</evidence>
<proteinExistence type="predicted"/>
<dbReference type="RefSeq" id="WP_379874219.1">
    <property type="nucleotide sequence ID" value="NZ_JBHTBH010000020.1"/>
</dbReference>
<feature type="compositionally biased region" description="Polar residues" evidence="1">
    <location>
        <begin position="7"/>
        <end position="22"/>
    </location>
</feature>
<accession>A0ABW2KQ54</accession>
<sequence>MAHTEKTTTTNADGSETVTTTTYDDDGRVIAVSSTTHIKHLSGAVHLGSGKQIFHNK</sequence>
<evidence type="ECO:0000313" key="3">
    <source>
        <dbReference type="Proteomes" id="UP001596540"/>
    </source>
</evidence>
<reference evidence="3" key="1">
    <citation type="journal article" date="2019" name="Int. J. Syst. Evol. Microbiol.">
        <title>The Global Catalogue of Microorganisms (GCM) 10K type strain sequencing project: providing services to taxonomists for standard genome sequencing and annotation.</title>
        <authorList>
            <consortium name="The Broad Institute Genomics Platform"/>
            <consortium name="The Broad Institute Genome Sequencing Center for Infectious Disease"/>
            <person name="Wu L."/>
            <person name="Ma J."/>
        </authorList>
    </citation>
    <scope>NUCLEOTIDE SEQUENCE [LARGE SCALE GENOMIC DNA]</scope>
    <source>
        <strain evidence="3">CGMCC 4.7382</strain>
    </source>
</reference>
<gene>
    <name evidence="2" type="ORF">ACFQRF_27025</name>
</gene>
<dbReference type="Proteomes" id="UP001596540">
    <property type="component" value="Unassembled WGS sequence"/>
</dbReference>
<name>A0ABW2KQ54_9ACTN</name>
<keyword evidence="3" id="KW-1185">Reference proteome</keyword>
<comment type="caution">
    <text evidence="2">The sequence shown here is derived from an EMBL/GenBank/DDBJ whole genome shotgun (WGS) entry which is preliminary data.</text>
</comment>